<evidence type="ECO:0000313" key="3">
    <source>
        <dbReference type="Proteomes" id="UP000325577"/>
    </source>
</evidence>
<evidence type="ECO:0008006" key="4">
    <source>
        <dbReference type="Google" id="ProtNLM"/>
    </source>
</evidence>
<feature type="compositionally biased region" description="Polar residues" evidence="1">
    <location>
        <begin position="32"/>
        <end position="42"/>
    </location>
</feature>
<dbReference type="EMBL" id="CM018048">
    <property type="protein sequence ID" value="KAA8521329.1"/>
    <property type="molecule type" value="Genomic_DNA"/>
</dbReference>
<dbReference type="AlphaFoldDB" id="A0A5J4ZTC0"/>
<dbReference type="OrthoDB" id="9514740at2759"/>
<organism evidence="2 3">
    <name type="scientific">Nyssa sinensis</name>
    <dbReference type="NCBI Taxonomy" id="561372"/>
    <lineage>
        <taxon>Eukaryota</taxon>
        <taxon>Viridiplantae</taxon>
        <taxon>Streptophyta</taxon>
        <taxon>Embryophyta</taxon>
        <taxon>Tracheophyta</taxon>
        <taxon>Spermatophyta</taxon>
        <taxon>Magnoliopsida</taxon>
        <taxon>eudicotyledons</taxon>
        <taxon>Gunneridae</taxon>
        <taxon>Pentapetalae</taxon>
        <taxon>asterids</taxon>
        <taxon>Cornales</taxon>
        <taxon>Nyssaceae</taxon>
        <taxon>Nyssa</taxon>
    </lineage>
</organism>
<gene>
    <name evidence="2" type="ORF">F0562_012002</name>
</gene>
<protein>
    <recommendedName>
        <fullName evidence="4">PARP catalytic domain-containing protein</fullName>
    </recommendedName>
</protein>
<proteinExistence type="predicted"/>
<evidence type="ECO:0000313" key="2">
    <source>
        <dbReference type="EMBL" id="KAA8521329.1"/>
    </source>
</evidence>
<feature type="compositionally biased region" description="Low complexity" evidence="1">
    <location>
        <begin position="77"/>
        <end position="87"/>
    </location>
</feature>
<sequence length="293" mass="32061">MATGWVKSLQCKSRAPDDVVHHTNPKHHFIPTPSSCRKSVQSLKDVVETSRNKPKKPKPPPPKQPISRKAEPGSNQPTNRVRPSTSTRRSRVPDPLFPALAELQEGHPSRNVVEIIFHTSWSPKAFSGQIEMILKVQNLPRTVTRFEEYREVMKSRAASGCGAAVDGGCEDHPRCVADGNEVMRFHCLGPTTGRMYDAGCCSWGFNRGKGAAICTFSGSGGAHENSGGGGRGRRAMLVCRVIAGRVYKEVGFDSLLEDRVGFVINTLLNPTQTLATNDASLKEFSELPSIKDR</sequence>
<keyword evidence="3" id="KW-1185">Reference proteome</keyword>
<accession>A0A5J4ZTC0</accession>
<evidence type="ECO:0000256" key="1">
    <source>
        <dbReference type="SAM" id="MobiDB-lite"/>
    </source>
</evidence>
<dbReference type="PANTHER" id="PTHR31681:SF47">
    <property type="entry name" value="SULFATED SURFACE-LIKE GLYCOPROTEIN"/>
    <property type="match status" value="1"/>
</dbReference>
<dbReference type="SUPFAM" id="SSF56399">
    <property type="entry name" value="ADP-ribosylation"/>
    <property type="match status" value="1"/>
</dbReference>
<name>A0A5J4ZTC0_9ASTE</name>
<reference evidence="2 3" key="1">
    <citation type="submission" date="2019-09" db="EMBL/GenBank/DDBJ databases">
        <title>A chromosome-level genome assembly of the Chinese tupelo Nyssa sinensis.</title>
        <authorList>
            <person name="Yang X."/>
            <person name="Kang M."/>
            <person name="Yang Y."/>
            <person name="Xiong H."/>
            <person name="Wang M."/>
            <person name="Zhang Z."/>
            <person name="Wang Z."/>
            <person name="Wu H."/>
            <person name="Ma T."/>
            <person name="Liu J."/>
            <person name="Xi Z."/>
        </authorList>
    </citation>
    <scope>NUCLEOTIDE SEQUENCE [LARGE SCALE GENOMIC DNA]</scope>
    <source>
        <strain evidence="2">J267</strain>
        <tissue evidence="2">Leaf</tissue>
    </source>
</reference>
<feature type="region of interest" description="Disordered" evidence="1">
    <location>
        <begin position="1"/>
        <end position="93"/>
    </location>
</feature>
<dbReference type="PANTHER" id="PTHR31681">
    <property type="entry name" value="C2H2-LIKE ZINC FINGER PROTEIN"/>
    <property type="match status" value="1"/>
</dbReference>
<dbReference type="Gene3D" id="3.90.228.10">
    <property type="match status" value="1"/>
</dbReference>
<dbReference type="Proteomes" id="UP000325577">
    <property type="component" value="Linkage Group LG5"/>
</dbReference>